<protein>
    <submittedName>
        <fullName evidence="4">UDP-N-acetylglucosamine 2-epimerase</fullName>
        <ecNumber evidence="4">5.1.3.14</ecNumber>
    </submittedName>
</protein>
<keyword evidence="1 4" id="KW-0413">Isomerase</keyword>
<evidence type="ECO:0000259" key="3">
    <source>
        <dbReference type="Pfam" id="PF02350"/>
    </source>
</evidence>
<feature type="domain" description="UDP-N-acetylglucosamine 2-epimerase" evidence="3">
    <location>
        <begin position="290"/>
        <end position="458"/>
    </location>
</feature>
<dbReference type="EMBL" id="CP001197">
    <property type="protein sequence ID" value="ACL09577.1"/>
    <property type="molecule type" value="Genomic_DNA"/>
</dbReference>
<dbReference type="InterPro" id="IPR003331">
    <property type="entry name" value="UDP_GlcNAc_Epimerase_2_dom"/>
</dbReference>
<dbReference type="Pfam" id="PF02350">
    <property type="entry name" value="Epimerase_2"/>
    <property type="match status" value="2"/>
</dbReference>
<feature type="domain" description="UDP-N-acetylglucosamine 2-epimerase" evidence="3">
    <location>
        <begin position="41"/>
        <end position="259"/>
    </location>
</feature>
<dbReference type="EC" id="5.1.3.14" evidence="4"/>
<dbReference type="eggNOG" id="COG0381">
    <property type="taxonomic scope" value="Bacteria"/>
</dbReference>
<dbReference type="AlphaFoldDB" id="B8DIR6"/>
<comment type="similarity">
    <text evidence="1">Belongs to the UDP-N-acetylglucosamine 2-epimerase family.</text>
</comment>
<dbReference type="STRING" id="883.DvMF_2638"/>
<dbReference type="OrthoDB" id="9803238at2"/>
<dbReference type="SUPFAM" id="SSF53756">
    <property type="entry name" value="UDP-Glycosyltransferase/glycogen phosphorylase"/>
    <property type="match status" value="2"/>
</dbReference>
<dbReference type="KEGG" id="dvm:DvMF_2638"/>
<dbReference type="InterPro" id="IPR029767">
    <property type="entry name" value="WecB-like"/>
</dbReference>
<reference evidence="4" key="1">
    <citation type="submission" date="2008-10" db="EMBL/GenBank/DDBJ databases">
        <title>Complete sequence of Desulfovibrio vulgaris str. 'Miyazaki F'.</title>
        <authorList>
            <person name="Lucas S."/>
            <person name="Copeland A."/>
            <person name="Lapidus A."/>
            <person name="Glavina del Rio T."/>
            <person name="Dalin E."/>
            <person name="Tice H."/>
            <person name="Bruce D."/>
            <person name="Goodwin L."/>
            <person name="Pitluck S."/>
            <person name="Sims D."/>
            <person name="Brettin T."/>
            <person name="Detter J.C."/>
            <person name="Han C."/>
            <person name="Larimer F."/>
            <person name="Land M."/>
            <person name="Hauser L."/>
            <person name="Kyrpides N."/>
            <person name="Mikhailova N."/>
            <person name="Hazen T.C."/>
            <person name="Richardson P."/>
        </authorList>
    </citation>
    <scope>NUCLEOTIDE SEQUENCE</scope>
    <source>
        <strain evidence="4">Miyazaki F</strain>
    </source>
</reference>
<accession>B8DIR6</accession>
<dbReference type="Gene3D" id="3.40.50.2000">
    <property type="entry name" value="Glycogen Phosphorylase B"/>
    <property type="match status" value="2"/>
</dbReference>
<dbReference type="GO" id="GO:0008761">
    <property type="term" value="F:UDP-N-acetylglucosamine 2-epimerase activity"/>
    <property type="evidence" value="ECO:0007669"/>
    <property type="project" value="UniProtKB-EC"/>
</dbReference>
<feature type="region of interest" description="Disordered" evidence="2">
    <location>
        <begin position="232"/>
        <end position="251"/>
    </location>
</feature>
<sequence length="477" mass="49897">MADNVVHIPAQRRARVMVVVGTRAQAIACAPVVRALREGAARFHPIVVSAGLHRDRFVPTLRDLDMECDIDLSLPGDIDEGQFHLLAGNAVLRFGLVVSRLRPDIVLVQGASTTALAVALTAFHNNVPVAHIDAEPHGQQTGAPSPEEGNRRCIAAVASLHFAATEEAREALLHDGVDDARIAVTGATVAESLHRLAEADQADGPAPEGAMHDSAAAISCVTAVHTAAPDTNQTTERDAGQTMDAAAHAPKVPDIRPVSLRRVPKRARDAADIAATPTPATPATARAVRPLPHGHRVLVSLHGLHASPQALKDICAAVRELAVARRDTGFLVPVGSHRPLRDAAIPLLGALPNVHLMPVPPLPEFVACLRAARLVLTDAADVLEQAAALGVPVLALRATPQLPGAVRAGRARLVGTDKAAILCETAALLDDGVHHAAMAAACTAPGDDHASRRITLALDRFMTGLAPLLPPHAEFRA</sequence>
<evidence type="ECO:0000256" key="1">
    <source>
        <dbReference type="RuleBase" id="RU003513"/>
    </source>
</evidence>
<organism evidence="4">
    <name type="scientific">Nitratidesulfovibrio vulgaris (strain DSM 19637 / Miyazaki F)</name>
    <name type="common">Desulfovibrio vulgaris</name>
    <dbReference type="NCBI Taxonomy" id="883"/>
    <lineage>
        <taxon>Bacteria</taxon>
        <taxon>Pseudomonadati</taxon>
        <taxon>Thermodesulfobacteriota</taxon>
        <taxon>Desulfovibrionia</taxon>
        <taxon>Desulfovibrionales</taxon>
        <taxon>Desulfovibrionaceae</taxon>
        <taxon>Nitratidesulfovibrio</taxon>
    </lineage>
</organism>
<dbReference type="PANTHER" id="PTHR43174">
    <property type="entry name" value="UDP-N-ACETYLGLUCOSAMINE 2-EPIMERASE"/>
    <property type="match status" value="1"/>
</dbReference>
<evidence type="ECO:0000256" key="2">
    <source>
        <dbReference type="SAM" id="MobiDB-lite"/>
    </source>
</evidence>
<evidence type="ECO:0000313" key="4">
    <source>
        <dbReference type="EMBL" id="ACL09577.1"/>
    </source>
</evidence>
<proteinExistence type="inferred from homology"/>
<name>B8DIR6_NITV9</name>
<dbReference type="HOGENOM" id="CLU_041674_1_0_7"/>
<dbReference type="PANTHER" id="PTHR43174:SF1">
    <property type="entry name" value="UDP-N-ACETYLGLUCOSAMINE 2-EPIMERASE"/>
    <property type="match status" value="1"/>
</dbReference>
<gene>
    <name evidence="4" type="ordered locus">DvMF_2638</name>
</gene>